<dbReference type="InterPro" id="IPR036869">
    <property type="entry name" value="J_dom_sf"/>
</dbReference>
<reference evidence="4" key="2">
    <citation type="submission" date="2020-02" db="EMBL/GenBank/DDBJ databases">
        <title>Identification and distribution of gene clusters putatively required for synthesis of sphingolipid metabolism inhibitors in phylogenetically diverse species of the filamentous fungus Fusarium.</title>
        <authorList>
            <person name="Kim H.-S."/>
            <person name="Busman M."/>
            <person name="Brown D.W."/>
            <person name="Divon H."/>
            <person name="Uhlig S."/>
            <person name="Proctor R.H."/>
        </authorList>
    </citation>
    <scope>NUCLEOTIDE SEQUENCE</scope>
    <source>
        <strain evidence="4">NRRL 25174</strain>
    </source>
</reference>
<evidence type="ECO:0000259" key="3">
    <source>
        <dbReference type="PROSITE" id="PS50076"/>
    </source>
</evidence>
<keyword evidence="5" id="KW-1185">Reference proteome</keyword>
<proteinExistence type="predicted"/>
<keyword evidence="1" id="KW-0175">Coiled coil</keyword>
<feature type="compositionally biased region" description="Basic and acidic residues" evidence="2">
    <location>
        <begin position="278"/>
        <end position="301"/>
    </location>
</feature>
<dbReference type="Proteomes" id="UP000730481">
    <property type="component" value="Unassembled WGS sequence"/>
</dbReference>
<dbReference type="Gene3D" id="1.10.287.110">
    <property type="entry name" value="DnaJ domain"/>
    <property type="match status" value="1"/>
</dbReference>
<organism evidence="4 5">
    <name type="scientific">Fusarium beomiforme</name>
    <dbReference type="NCBI Taxonomy" id="44412"/>
    <lineage>
        <taxon>Eukaryota</taxon>
        <taxon>Fungi</taxon>
        <taxon>Dikarya</taxon>
        <taxon>Ascomycota</taxon>
        <taxon>Pezizomycotina</taxon>
        <taxon>Sordariomycetes</taxon>
        <taxon>Hypocreomycetidae</taxon>
        <taxon>Hypocreales</taxon>
        <taxon>Nectriaceae</taxon>
        <taxon>Fusarium</taxon>
        <taxon>Fusarium burgessii species complex</taxon>
    </lineage>
</organism>
<accession>A0A9P5ANK3</accession>
<name>A0A9P5ANK3_9HYPO</name>
<gene>
    <name evidence="4" type="ORF">FBEOM_4190</name>
</gene>
<dbReference type="EMBL" id="PVQB02000171">
    <property type="protein sequence ID" value="KAF4341874.1"/>
    <property type="molecule type" value="Genomic_DNA"/>
</dbReference>
<dbReference type="InterPro" id="IPR001623">
    <property type="entry name" value="DnaJ_domain"/>
</dbReference>
<dbReference type="PROSITE" id="PS00636">
    <property type="entry name" value="DNAJ_1"/>
    <property type="match status" value="1"/>
</dbReference>
<dbReference type="SUPFAM" id="SSF46565">
    <property type="entry name" value="Chaperone J-domain"/>
    <property type="match status" value="1"/>
</dbReference>
<evidence type="ECO:0000313" key="5">
    <source>
        <dbReference type="Proteomes" id="UP000730481"/>
    </source>
</evidence>
<dbReference type="AlphaFoldDB" id="A0A9P5ANK3"/>
<dbReference type="PRINTS" id="PR00625">
    <property type="entry name" value="JDOMAIN"/>
</dbReference>
<dbReference type="InterPro" id="IPR018253">
    <property type="entry name" value="DnaJ_domain_CS"/>
</dbReference>
<dbReference type="CDD" id="cd06257">
    <property type="entry name" value="DnaJ"/>
    <property type="match status" value="1"/>
</dbReference>
<dbReference type="PROSITE" id="PS50076">
    <property type="entry name" value="DNAJ_2"/>
    <property type="match status" value="1"/>
</dbReference>
<feature type="region of interest" description="Disordered" evidence="2">
    <location>
        <begin position="271"/>
        <end position="301"/>
    </location>
</feature>
<dbReference type="Pfam" id="PF00226">
    <property type="entry name" value="DnaJ"/>
    <property type="match status" value="1"/>
</dbReference>
<protein>
    <submittedName>
        <fullName evidence="4">Molecular chaperone</fullName>
    </submittedName>
</protein>
<evidence type="ECO:0000256" key="1">
    <source>
        <dbReference type="SAM" id="Coils"/>
    </source>
</evidence>
<reference evidence="4" key="1">
    <citation type="journal article" date="2017" name="Mycologia">
        <title>Fusarium algeriense, sp. nov., a novel toxigenic crown rot pathogen of durum wheat from Algeria is nested in the Fusarium burgessii species complex.</title>
        <authorList>
            <person name="Laraba I."/>
            <person name="Keddad A."/>
            <person name="Boureghda H."/>
            <person name="Abdallah N."/>
            <person name="Vaughan M.M."/>
            <person name="Proctor R.H."/>
            <person name="Busman M."/>
            <person name="O'Donnell K."/>
        </authorList>
    </citation>
    <scope>NUCLEOTIDE SEQUENCE</scope>
    <source>
        <strain evidence="4">NRRL 25174</strain>
    </source>
</reference>
<evidence type="ECO:0000256" key="2">
    <source>
        <dbReference type="SAM" id="MobiDB-lite"/>
    </source>
</evidence>
<sequence length="346" mass="40610">MAFIDYYAILGLPPAANRDEIKKAYRQLAKKTHPDKNQEDEDATANFQKLNDAYSILSDPNKRRTYDTTYQQQHRTYTHRNYSSNPSFNAQRQTYTQNATRSNTPKPKNAGPEIFVTPSWETPSMRQLRMRVEAADSSIRISSSWVSRDKRNIRITKRNIMATEVLLNSLKEEMMQDEYEKAKKFGYEYFKNPQIYNLCEEGDPKIEAKKRRLLALKADLQAYQEELGSLEKKLGDYRVTLSGRSTERAMAASRYNWEYRAEEQKRQHEQYFSAGATQDKERKKGPDDEGRDTFEQEKGFFPEFRRENFDFLRWMHQFNQSAGNSAHEFQQKKSQGEDVGQNANES</sequence>
<dbReference type="OrthoDB" id="10250354at2759"/>
<dbReference type="InterPro" id="IPR050817">
    <property type="entry name" value="DjlA_DnaK_co-chaperone"/>
</dbReference>
<feature type="coiled-coil region" evidence="1">
    <location>
        <begin position="206"/>
        <end position="240"/>
    </location>
</feature>
<feature type="domain" description="J" evidence="3">
    <location>
        <begin position="5"/>
        <end position="70"/>
    </location>
</feature>
<dbReference type="SMART" id="SM00271">
    <property type="entry name" value="DnaJ"/>
    <property type="match status" value="1"/>
</dbReference>
<evidence type="ECO:0000313" key="4">
    <source>
        <dbReference type="EMBL" id="KAF4341874.1"/>
    </source>
</evidence>
<feature type="region of interest" description="Disordered" evidence="2">
    <location>
        <begin position="322"/>
        <end position="346"/>
    </location>
</feature>
<comment type="caution">
    <text evidence="4">The sequence shown here is derived from an EMBL/GenBank/DDBJ whole genome shotgun (WGS) entry which is preliminary data.</text>
</comment>
<dbReference type="PANTHER" id="PTHR24074">
    <property type="entry name" value="CO-CHAPERONE PROTEIN DJLA"/>
    <property type="match status" value="1"/>
</dbReference>
<feature type="region of interest" description="Disordered" evidence="2">
    <location>
        <begin position="56"/>
        <end position="117"/>
    </location>
</feature>
<feature type="compositionally biased region" description="Polar residues" evidence="2">
    <location>
        <begin position="81"/>
        <end position="106"/>
    </location>
</feature>